<keyword evidence="4" id="KW-1003">Cell membrane</keyword>
<comment type="subcellular location">
    <subcellularLocation>
        <location evidence="8">Cell inner membrane</location>
        <topology evidence="8">Multi-pass membrane protein</topology>
    </subcellularLocation>
    <subcellularLocation>
        <location evidence="1">Cell membrane</location>
        <topology evidence="1">Multi-pass membrane protein</topology>
    </subcellularLocation>
</comment>
<dbReference type="GO" id="GO:0005886">
    <property type="term" value="C:plasma membrane"/>
    <property type="evidence" value="ECO:0007669"/>
    <property type="project" value="UniProtKB-SubCell"/>
</dbReference>
<feature type="transmembrane region" description="Helical" evidence="8">
    <location>
        <begin position="179"/>
        <end position="199"/>
    </location>
</feature>
<dbReference type="InterPro" id="IPR020846">
    <property type="entry name" value="MFS_dom"/>
</dbReference>
<feature type="transmembrane region" description="Helical" evidence="8">
    <location>
        <begin position="148"/>
        <end position="173"/>
    </location>
</feature>
<dbReference type="SUPFAM" id="SSF103473">
    <property type="entry name" value="MFS general substrate transporter"/>
    <property type="match status" value="1"/>
</dbReference>
<dbReference type="PROSITE" id="PS50850">
    <property type="entry name" value="MFS"/>
    <property type="match status" value="1"/>
</dbReference>
<sequence>MTPQDTASPAPGAPRKGPGFREFVGLMASLMAMTALSIDVMLPALPMIIDEYGVADVNQQQLVVTLYVLGFGAGQLFYGPLSDRFGRKTVLGFGLMLYAAASFWCMMATSFEGLLAARFLQGVANAAPRVIAVAVVRDTYGGRRMAEVMSFVMIVFIIVPAIAPAIGSGILLLGDWHAIFGFLGLVSVAILAWTTLRLAETRPREMREPLSVRWLAAAFRQTLTTRQTLGYTLAVGSVFGGMMSYINSAQQIYVETYDAGASFPLLFGVVAGALAVSAVINSRLVMRLGMRRMGHSALVGFVAVAVVHLALEALAGPLPIGLFVALMMAQLFCFGFIMPNLNALAMEPMGRIAGTASSFVGAVTTGLAAFLGWIVGQAFDGTALPLCIGFAAYGTLGLIAAFVTERGKLFRAVETGAS</sequence>
<dbReference type="AlphaFoldDB" id="A0A1H2VBY4"/>
<keyword evidence="3 8" id="KW-0813">Transport</keyword>
<dbReference type="NCBIfam" id="TIGR00710">
    <property type="entry name" value="efflux_Bcr_CflA"/>
    <property type="match status" value="1"/>
</dbReference>
<dbReference type="InterPro" id="IPR004812">
    <property type="entry name" value="Efflux_drug-R_Bcr/CmlA"/>
</dbReference>
<feature type="transmembrane region" description="Helical" evidence="8">
    <location>
        <begin position="297"/>
        <end position="314"/>
    </location>
</feature>
<gene>
    <name evidence="10" type="ORF">SAMN05444336_10219</name>
</gene>
<feature type="domain" description="Major facilitator superfamily (MFS) profile" evidence="9">
    <location>
        <begin position="23"/>
        <end position="409"/>
    </location>
</feature>
<evidence type="ECO:0000256" key="6">
    <source>
        <dbReference type="ARBA" id="ARBA00022989"/>
    </source>
</evidence>
<dbReference type="CDD" id="cd17320">
    <property type="entry name" value="MFS_MdfA_MDR_like"/>
    <property type="match status" value="1"/>
</dbReference>
<evidence type="ECO:0000256" key="1">
    <source>
        <dbReference type="ARBA" id="ARBA00004651"/>
    </source>
</evidence>
<accession>A0A1H2VBY4</accession>
<evidence type="ECO:0000256" key="7">
    <source>
        <dbReference type="ARBA" id="ARBA00023136"/>
    </source>
</evidence>
<feature type="transmembrane region" description="Helical" evidence="8">
    <location>
        <begin position="61"/>
        <end position="78"/>
    </location>
</feature>
<dbReference type="InterPro" id="IPR011701">
    <property type="entry name" value="MFS"/>
</dbReference>
<dbReference type="InterPro" id="IPR036259">
    <property type="entry name" value="MFS_trans_sf"/>
</dbReference>
<feature type="transmembrane region" description="Helical" evidence="8">
    <location>
        <begin position="353"/>
        <end position="376"/>
    </location>
</feature>
<keyword evidence="7 8" id="KW-0472">Membrane</keyword>
<evidence type="ECO:0000256" key="4">
    <source>
        <dbReference type="ARBA" id="ARBA00022475"/>
    </source>
</evidence>
<name>A0A1H2VBY4_9RHOB</name>
<evidence type="ECO:0000259" key="9">
    <source>
        <dbReference type="PROSITE" id="PS50850"/>
    </source>
</evidence>
<feature type="transmembrane region" description="Helical" evidence="8">
    <location>
        <begin position="320"/>
        <end position="341"/>
    </location>
</feature>
<feature type="transmembrane region" description="Helical" evidence="8">
    <location>
        <begin position="228"/>
        <end position="246"/>
    </location>
</feature>
<dbReference type="Pfam" id="PF07690">
    <property type="entry name" value="MFS_1"/>
    <property type="match status" value="1"/>
</dbReference>
<dbReference type="EMBL" id="FNMZ01000002">
    <property type="protein sequence ID" value="SDW65827.1"/>
    <property type="molecule type" value="Genomic_DNA"/>
</dbReference>
<feature type="transmembrane region" description="Helical" evidence="8">
    <location>
        <begin position="23"/>
        <end position="49"/>
    </location>
</feature>
<evidence type="ECO:0000256" key="8">
    <source>
        <dbReference type="RuleBase" id="RU365088"/>
    </source>
</evidence>
<keyword evidence="11" id="KW-1185">Reference proteome</keyword>
<dbReference type="Gene3D" id="1.20.1720.10">
    <property type="entry name" value="Multidrug resistance protein D"/>
    <property type="match status" value="1"/>
</dbReference>
<organism evidence="10 11">
    <name type="scientific">Albimonas donghaensis</name>
    <dbReference type="NCBI Taxonomy" id="356660"/>
    <lineage>
        <taxon>Bacteria</taxon>
        <taxon>Pseudomonadati</taxon>
        <taxon>Pseudomonadota</taxon>
        <taxon>Alphaproteobacteria</taxon>
        <taxon>Rhodobacterales</taxon>
        <taxon>Paracoccaceae</taxon>
        <taxon>Albimonas</taxon>
    </lineage>
</organism>
<evidence type="ECO:0000313" key="11">
    <source>
        <dbReference type="Proteomes" id="UP000199118"/>
    </source>
</evidence>
<dbReference type="GO" id="GO:1990961">
    <property type="term" value="P:xenobiotic detoxification by transmembrane export across the plasma membrane"/>
    <property type="evidence" value="ECO:0007669"/>
    <property type="project" value="InterPro"/>
</dbReference>
<feature type="transmembrane region" description="Helical" evidence="8">
    <location>
        <begin position="115"/>
        <end position="136"/>
    </location>
</feature>
<evidence type="ECO:0000256" key="3">
    <source>
        <dbReference type="ARBA" id="ARBA00022448"/>
    </source>
</evidence>
<dbReference type="PANTHER" id="PTHR23502:SF132">
    <property type="entry name" value="POLYAMINE TRANSPORTER 2-RELATED"/>
    <property type="match status" value="1"/>
</dbReference>
<evidence type="ECO:0000313" key="10">
    <source>
        <dbReference type="EMBL" id="SDW65827.1"/>
    </source>
</evidence>
<dbReference type="OrthoDB" id="9800416at2"/>
<feature type="transmembrane region" description="Helical" evidence="8">
    <location>
        <begin position="90"/>
        <end position="109"/>
    </location>
</feature>
<feature type="transmembrane region" description="Helical" evidence="8">
    <location>
        <begin position="382"/>
        <end position="403"/>
    </location>
</feature>
<dbReference type="RefSeq" id="WP_092680308.1">
    <property type="nucleotide sequence ID" value="NZ_FNMZ01000002.1"/>
</dbReference>
<dbReference type="Proteomes" id="UP000199118">
    <property type="component" value="Unassembled WGS sequence"/>
</dbReference>
<feature type="transmembrane region" description="Helical" evidence="8">
    <location>
        <begin position="266"/>
        <end position="285"/>
    </location>
</feature>
<protein>
    <recommendedName>
        <fullName evidence="8">Bcr/CflA family efflux transporter</fullName>
    </recommendedName>
</protein>
<evidence type="ECO:0000256" key="2">
    <source>
        <dbReference type="ARBA" id="ARBA00006236"/>
    </source>
</evidence>
<reference evidence="10 11" key="1">
    <citation type="submission" date="2016-10" db="EMBL/GenBank/DDBJ databases">
        <authorList>
            <person name="de Groot N.N."/>
        </authorList>
    </citation>
    <scope>NUCLEOTIDE SEQUENCE [LARGE SCALE GENOMIC DNA]</scope>
    <source>
        <strain evidence="10 11">DSM 17890</strain>
    </source>
</reference>
<keyword evidence="5 8" id="KW-0812">Transmembrane</keyword>
<keyword evidence="6 8" id="KW-1133">Transmembrane helix</keyword>
<dbReference type="PANTHER" id="PTHR23502">
    <property type="entry name" value="MAJOR FACILITATOR SUPERFAMILY"/>
    <property type="match status" value="1"/>
</dbReference>
<proteinExistence type="inferred from homology"/>
<comment type="similarity">
    <text evidence="2 8">Belongs to the major facilitator superfamily. Bcr/CmlA family.</text>
</comment>
<evidence type="ECO:0000256" key="5">
    <source>
        <dbReference type="ARBA" id="ARBA00022692"/>
    </source>
</evidence>
<dbReference type="GO" id="GO:0042910">
    <property type="term" value="F:xenobiotic transmembrane transporter activity"/>
    <property type="evidence" value="ECO:0007669"/>
    <property type="project" value="InterPro"/>
</dbReference>
<keyword evidence="8" id="KW-0997">Cell inner membrane</keyword>